<dbReference type="EMBL" id="AALY01000001">
    <property type="protein sequence ID" value="EAP78135.1"/>
    <property type="molecule type" value="Genomic_DNA"/>
</dbReference>
<name>A3SLA4_ROSNI</name>
<accession>A3SLA4</accession>
<evidence type="ECO:0000256" key="1">
    <source>
        <dbReference type="SAM" id="Phobius"/>
    </source>
</evidence>
<sequence length="183" mass="18681">MLGTAIGFVMVLVFTGAIAALVLSLALPNKAILRDAIGELRCLSGYPLTGSTCAQDQIRQADAATAAANRQRAAAEAARQAAEDALVSGDLEFAQGPELKYGVSLVVGTIYQDAVTQSGLVRSFCWAIVDSGGLDPRVGVATRDATGAITVLDLSDTDLALLELDAGEVSAALASCPWPGGTT</sequence>
<evidence type="ECO:0000313" key="2">
    <source>
        <dbReference type="EMBL" id="EAP78135.1"/>
    </source>
</evidence>
<evidence type="ECO:0000313" key="3">
    <source>
        <dbReference type="Proteomes" id="UP000005954"/>
    </source>
</evidence>
<keyword evidence="1" id="KW-0472">Membrane</keyword>
<organism evidence="2 3">
    <name type="scientific">Roseovarius nubinhibens (strain ATCC BAA-591 / DSM 15170 / ISM)</name>
    <dbReference type="NCBI Taxonomy" id="89187"/>
    <lineage>
        <taxon>Bacteria</taxon>
        <taxon>Pseudomonadati</taxon>
        <taxon>Pseudomonadota</taxon>
        <taxon>Alphaproteobacteria</taxon>
        <taxon>Rhodobacterales</taxon>
        <taxon>Roseobacteraceae</taxon>
        <taxon>Roseovarius</taxon>
    </lineage>
</organism>
<feature type="transmembrane region" description="Helical" evidence="1">
    <location>
        <begin position="6"/>
        <end position="27"/>
    </location>
</feature>
<keyword evidence="3" id="KW-1185">Reference proteome</keyword>
<gene>
    <name evidence="2" type="ORF">ISM_07560</name>
</gene>
<dbReference type="HOGENOM" id="CLU_1474138_0_0_5"/>
<protein>
    <submittedName>
        <fullName evidence="2">Uncharacterized protein</fullName>
    </submittedName>
</protein>
<reference evidence="2 3" key="1">
    <citation type="submission" date="2005-12" db="EMBL/GenBank/DDBJ databases">
        <authorList>
            <person name="Moran M.A."/>
            <person name="Ferriera S."/>
            <person name="Johnson J."/>
            <person name="Kravitz S."/>
            <person name="Halpern A."/>
            <person name="Remington K."/>
            <person name="Beeson K."/>
            <person name="Tran B."/>
            <person name="Rogers Y.-H."/>
            <person name="Friedman R."/>
            <person name="Venter J.C."/>
        </authorList>
    </citation>
    <scope>NUCLEOTIDE SEQUENCE [LARGE SCALE GENOMIC DNA]</scope>
    <source>
        <strain evidence="3">ATCC BAA-591 / DSM 15170 / ISM</strain>
    </source>
</reference>
<comment type="caution">
    <text evidence="2">The sequence shown here is derived from an EMBL/GenBank/DDBJ whole genome shotgun (WGS) entry which is preliminary data.</text>
</comment>
<keyword evidence="1" id="KW-0812">Transmembrane</keyword>
<dbReference type="STRING" id="89187.ISM_07560"/>
<dbReference type="AlphaFoldDB" id="A3SLA4"/>
<keyword evidence="1" id="KW-1133">Transmembrane helix</keyword>
<dbReference type="Proteomes" id="UP000005954">
    <property type="component" value="Unassembled WGS sequence"/>
</dbReference>
<proteinExistence type="predicted"/>